<evidence type="ECO:0000256" key="1">
    <source>
        <dbReference type="ARBA" id="ARBA00022723"/>
    </source>
</evidence>
<evidence type="ECO:0000256" key="2">
    <source>
        <dbReference type="ARBA" id="ARBA00022801"/>
    </source>
</evidence>
<dbReference type="CDD" id="cd00143">
    <property type="entry name" value="PP2Cc"/>
    <property type="match status" value="1"/>
</dbReference>
<evidence type="ECO:0000256" key="4">
    <source>
        <dbReference type="RuleBase" id="RU003465"/>
    </source>
</evidence>
<dbReference type="PANTHER" id="PTHR13832:SF818">
    <property type="entry name" value="SD03870P"/>
    <property type="match status" value="1"/>
</dbReference>
<keyword evidence="3 4" id="KW-0904">Protein phosphatase</keyword>
<dbReference type="PANTHER" id="PTHR13832">
    <property type="entry name" value="PROTEIN PHOSPHATASE 2C"/>
    <property type="match status" value="1"/>
</dbReference>
<name>A0A7R8WCS6_9CRUS</name>
<dbReference type="InterPro" id="IPR000222">
    <property type="entry name" value="PP2C_BS"/>
</dbReference>
<dbReference type="Gene3D" id="3.60.40.10">
    <property type="entry name" value="PPM-type phosphatase domain"/>
    <property type="match status" value="1"/>
</dbReference>
<sequence>MATQQDAEIACAAKFRAFLENLSVVNEYSDAVSYIPSKLGVYGVTEKELNAQVRDLAVQYLEARKCPGEYLCRLVNLVSYSVLIAQRDQLKSCCGSTNVPDEFNTLALYHTMTGNEQLEKREAREGIEPPIFSSCSLPVIVDFHHAWFIQSSRDMGYCSSLASMATSYYAVFDGHAGINAATYSATHVHAHIVASPSYHLDLASAVKEAFLKTDTDFYERKLDSGSTAAVALVRGPQLVVAWVGDSQVLLLHDDWTPTALVDPHKPERRDERIRIEELGGTILYIGTWRVNGQLSVSRALGDPSYKPYVSADPDLSCRQLTGNELGLILGCDGLFDHVNPDDIVECARTTLLKGALVGGVNEGMPIPGIPLGVRVLFPGTEPRFTAPSCCQSQSQTRLSEQRRDKGGILLQLVTLSRKTIWSSERIKRDPLLLLLRLRISSTFWLGELPAKYQAGRANSLPSTKWEGWAELGWEEYQSLLLTLPALKDNEWSYIFPVDAGEVRPLDGRDESSPPPPTPS</sequence>
<dbReference type="PROSITE" id="PS01032">
    <property type="entry name" value="PPM_1"/>
    <property type="match status" value="1"/>
</dbReference>
<reference evidence="5" key="1">
    <citation type="submission" date="2020-11" db="EMBL/GenBank/DDBJ databases">
        <authorList>
            <person name="Tran Van P."/>
        </authorList>
    </citation>
    <scope>NUCLEOTIDE SEQUENCE</scope>
</reference>
<gene>
    <name evidence="5" type="ORF">CTOB1V02_LOCUS7154</name>
</gene>
<dbReference type="GO" id="GO:0046872">
    <property type="term" value="F:metal ion binding"/>
    <property type="evidence" value="ECO:0007669"/>
    <property type="project" value="UniProtKB-KW"/>
</dbReference>
<dbReference type="SUPFAM" id="SSF81606">
    <property type="entry name" value="PP2C-like"/>
    <property type="match status" value="1"/>
</dbReference>
<proteinExistence type="inferred from homology"/>
<dbReference type="SMART" id="SM00332">
    <property type="entry name" value="PP2Cc"/>
    <property type="match status" value="1"/>
</dbReference>
<comment type="similarity">
    <text evidence="4">Belongs to the PP2C family.</text>
</comment>
<dbReference type="EMBL" id="OB661973">
    <property type="protein sequence ID" value="CAD7229281.1"/>
    <property type="molecule type" value="Genomic_DNA"/>
</dbReference>
<evidence type="ECO:0000256" key="3">
    <source>
        <dbReference type="ARBA" id="ARBA00022912"/>
    </source>
</evidence>
<keyword evidence="2 4" id="KW-0378">Hydrolase</keyword>
<evidence type="ECO:0000313" key="5">
    <source>
        <dbReference type="EMBL" id="CAD7229281.1"/>
    </source>
</evidence>
<organism evidence="5">
    <name type="scientific">Cyprideis torosa</name>
    <dbReference type="NCBI Taxonomy" id="163714"/>
    <lineage>
        <taxon>Eukaryota</taxon>
        <taxon>Metazoa</taxon>
        <taxon>Ecdysozoa</taxon>
        <taxon>Arthropoda</taxon>
        <taxon>Crustacea</taxon>
        <taxon>Oligostraca</taxon>
        <taxon>Ostracoda</taxon>
        <taxon>Podocopa</taxon>
        <taxon>Podocopida</taxon>
        <taxon>Cytherocopina</taxon>
        <taxon>Cytheroidea</taxon>
        <taxon>Cytherideidae</taxon>
        <taxon>Cyprideis</taxon>
    </lineage>
</organism>
<dbReference type="Pfam" id="PF00481">
    <property type="entry name" value="PP2C"/>
    <property type="match status" value="1"/>
</dbReference>
<dbReference type="InterPro" id="IPR001932">
    <property type="entry name" value="PPM-type_phosphatase-like_dom"/>
</dbReference>
<protein>
    <submittedName>
        <fullName evidence="5">Uncharacterized protein</fullName>
    </submittedName>
</protein>
<accession>A0A7R8WCS6</accession>
<dbReference type="InterPro" id="IPR015655">
    <property type="entry name" value="PP2C"/>
</dbReference>
<dbReference type="OrthoDB" id="416093at2759"/>
<dbReference type="AlphaFoldDB" id="A0A7R8WCS6"/>
<dbReference type="GO" id="GO:0004722">
    <property type="term" value="F:protein serine/threonine phosphatase activity"/>
    <property type="evidence" value="ECO:0007669"/>
    <property type="project" value="InterPro"/>
</dbReference>
<dbReference type="PROSITE" id="PS51746">
    <property type="entry name" value="PPM_2"/>
    <property type="match status" value="1"/>
</dbReference>
<dbReference type="InterPro" id="IPR036457">
    <property type="entry name" value="PPM-type-like_dom_sf"/>
</dbReference>
<keyword evidence="1" id="KW-0479">Metal-binding</keyword>